<accession>A0ACB9K854</accession>
<protein>
    <submittedName>
        <fullName evidence="1">Uncharacterized protein</fullName>
    </submittedName>
</protein>
<keyword evidence="2" id="KW-1185">Reference proteome</keyword>
<reference evidence="1 2" key="2">
    <citation type="journal article" date="2022" name="Mol. Ecol. Resour.">
        <title>The genomes of chicory, endive, great burdock and yacon provide insights into Asteraceae paleo-polyploidization history and plant inulin production.</title>
        <authorList>
            <person name="Fan W."/>
            <person name="Wang S."/>
            <person name="Wang H."/>
            <person name="Wang A."/>
            <person name="Jiang F."/>
            <person name="Liu H."/>
            <person name="Zhao H."/>
            <person name="Xu D."/>
            <person name="Zhang Y."/>
        </authorList>
    </citation>
    <scope>NUCLEOTIDE SEQUENCE [LARGE SCALE GENOMIC DNA]</scope>
    <source>
        <strain evidence="2">cv. Yunnan</strain>
        <tissue evidence="1">Leaves</tissue>
    </source>
</reference>
<name>A0ACB9K854_9ASTR</name>
<dbReference type="Proteomes" id="UP001056120">
    <property type="component" value="Linkage Group LG01"/>
</dbReference>
<evidence type="ECO:0000313" key="2">
    <source>
        <dbReference type="Proteomes" id="UP001056120"/>
    </source>
</evidence>
<evidence type="ECO:0000313" key="1">
    <source>
        <dbReference type="EMBL" id="KAI3828380.1"/>
    </source>
</evidence>
<reference evidence="2" key="1">
    <citation type="journal article" date="2022" name="Mol. Ecol. Resour.">
        <title>The genomes of chicory, endive, great burdock and yacon provide insights into Asteraceae palaeo-polyploidization history and plant inulin production.</title>
        <authorList>
            <person name="Fan W."/>
            <person name="Wang S."/>
            <person name="Wang H."/>
            <person name="Wang A."/>
            <person name="Jiang F."/>
            <person name="Liu H."/>
            <person name="Zhao H."/>
            <person name="Xu D."/>
            <person name="Zhang Y."/>
        </authorList>
    </citation>
    <scope>NUCLEOTIDE SEQUENCE [LARGE SCALE GENOMIC DNA]</scope>
    <source>
        <strain evidence="2">cv. Yunnan</strain>
    </source>
</reference>
<comment type="caution">
    <text evidence="1">The sequence shown here is derived from an EMBL/GenBank/DDBJ whole genome shotgun (WGS) entry which is preliminary data.</text>
</comment>
<organism evidence="1 2">
    <name type="scientific">Smallanthus sonchifolius</name>
    <dbReference type="NCBI Taxonomy" id="185202"/>
    <lineage>
        <taxon>Eukaryota</taxon>
        <taxon>Viridiplantae</taxon>
        <taxon>Streptophyta</taxon>
        <taxon>Embryophyta</taxon>
        <taxon>Tracheophyta</taxon>
        <taxon>Spermatophyta</taxon>
        <taxon>Magnoliopsida</taxon>
        <taxon>eudicotyledons</taxon>
        <taxon>Gunneridae</taxon>
        <taxon>Pentapetalae</taxon>
        <taxon>asterids</taxon>
        <taxon>campanulids</taxon>
        <taxon>Asterales</taxon>
        <taxon>Asteraceae</taxon>
        <taxon>Asteroideae</taxon>
        <taxon>Heliantheae alliance</taxon>
        <taxon>Millerieae</taxon>
        <taxon>Smallanthus</taxon>
    </lineage>
</organism>
<gene>
    <name evidence="1" type="ORF">L1987_02481</name>
</gene>
<proteinExistence type="predicted"/>
<dbReference type="EMBL" id="CM042018">
    <property type="protein sequence ID" value="KAI3828380.1"/>
    <property type="molecule type" value="Genomic_DNA"/>
</dbReference>
<sequence>MIRGADDYEEEEEETPMLQLSSFNPTVGRELLPQVSAIDDHKNTVRTGTLWSTIAHIITAVIGSGVLSLAWSVSQLGWIGGPVALFFFAMVTYVSSSLLADCYRSPDPVTGTRNRSYADAVRVILGEKQAFLCGLLQFLNFYGTGVAYVVTTATCMSAIQRSNCYHNQGHEASCDMMWVSIIAAIMSFCYSSIGFGLGIAKVIENGKIDGSLSFFLEIQDTLKSTPPENKVMKKASVYAILVTTFFYLGCGCFGYAAFGDNTPGNLLTGFGFYEPYWLIDFANACIILHLIGGYQRGG</sequence>